<dbReference type="EMBL" id="JAAXMD010000035">
    <property type="protein sequence ID" value="NKQ24126.1"/>
    <property type="molecule type" value="Genomic_DNA"/>
</dbReference>
<feature type="compositionally biased region" description="Low complexity" evidence="1">
    <location>
        <begin position="241"/>
        <end position="258"/>
    </location>
</feature>
<comment type="caution">
    <text evidence="4">The sequence shown here is derived from an EMBL/GenBank/DDBJ whole genome shotgun (WGS) entry which is preliminary data.</text>
</comment>
<keyword evidence="5" id="KW-1185">Reference proteome</keyword>
<organism evidence="4 5">
    <name type="scientific">Streptomyces galbus</name>
    <dbReference type="NCBI Taxonomy" id="33898"/>
    <lineage>
        <taxon>Bacteria</taxon>
        <taxon>Bacillati</taxon>
        <taxon>Actinomycetota</taxon>
        <taxon>Actinomycetes</taxon>
        <taxon>Kitasatosporales</taxon>
        <taxon>Streptomycetaceae</taxon>
        <taxon>Streptomyces</taxon>
    </lineage>
</organism>
<feature type="region of interest" description="Disordered" evidence="1">
    <location>
        <begin position="230"/>
        <end position="258"/>
    </location>
</feature>
<accession>A0ABX1II96</accession>
<dbReference type="Proteomes" id="UP000744032">
    <property type="component" value="Unassembled WGS sequence"/>
</dbReference>
<feature type="signal peptide" evidence="2">
    <location>
        <begin position="1"/>
        <end position="21"/>
    </location>
</feature>
<keyword evidence="2" id="KW-0732">Signal</keyword>
<feature type="non-terminal residue" evidence="4">
    <location>
        <position position="276"/>
    </location>
</feature>
<evidence type="ECO:0000313" key="5">
    <source>
        <dbReference type="Proteomes" id="UP000744032"/>
    </source>
</evidence>
<dbReference type="RefSeq" id="WP_312038278.1">
    <property type="nucleotide sequence ID" value="NZ_JAAXMD010000035.1"/>
</dbReference>
<name>A0ABX1II96_STRGB</name>
<protein>
    <recommendedName>
        <fullName evidence="3">DUF6777 domain-containing protein</fullName>
    </recommendedName>
</protein>
<reference evidence="4 5" key="1">
    <citation type="submission" date="2020-04" db="EMBL/GenBank/DDBJ databases">
        <title>Genome sequence of Streptomyces galbus strain I339.</title>
        <authorList>
            <person name="Silva E.A.N."/>
            <person name="Merces M."/>
            <person name="Castelo Branco A.P.O.T."/>
            <person name="Vasconcelos P.C."/>
            <person name="Costa N.P."/>
            <person name="Marinho G.C.S."/>
            <person name="Oliveira C.J.B."/>
            <person name="Araujo D."/>
            <person name="Rodrigues Junior V.S."/>
            <person name="Almeida R."/>
            <person name="Silva Filho U.R."/>
            <person name="Andrade A.S.A."/>
            <person name="Cibulski S.P."/>
        </authorList>
    </citation>
    <scope>NUCLEOTIDE SEQUENCE [LARGE SCALE GENOMIC DNA]</scope>
    <source>
        <strain evidence="4 5">I339</strain>
    </source>
</reference>
<evidence type="ECO:0000256" key="2">
    <source>
        <dbReference type="SAM" id="SignalP"/>
    </source>
</evidence>
<proteinExistence type="predicted"/>
<dbReference type="Pfam" id="PF20568">
    <property type="entry name" value="DUF6777"/>
    <property type="match status" value="1"/>
</dbReference>
<feature type="domain" description="DUF6777" evidence="3">
    <location>
        <begin position="71"/>
        <end position="231"/>
    </location>
</feature>
<feature type="chain" id="PRO_5047465421" description="DUF6777 domain-containing protein" evidence="2">
    <location>
        <begin position="22"/>
        <end position="276"/>
    </location>
</feature>
<evidence type="ECO:0000259" key="3">
    <source>
        <dbReference type="Pfam" id="PF20568"/>
    </source>
</evidence>
<evidence type="ECO:0000313" key="4">
    <source>
        <dbReference type="EMBL" id="NKQ24126.1"/>
    </source>
</evidence>
<gene>
    <name evidence="4" type="ORF">HF200_06525</name>
</gene>
<dbReference type="InterPro" id="IPR046704">
    <property type="entry name" value="DUF6777"/>
</dbReference>
<sequence>MRPPRSVFVLACALAVTFLVAGCGGSPSRPGEQVVLRPVAAQGPDAFTRSTVTSLPVLPAPATTTGDRPPSVSGGTPGLYGGVQGVAGCDVERQTALLTADRAKADAFARAEGVATSAVPGHVRALTPVVLRADTRVTDHGYRDGRATPRQAVLQAGTAVLADDRGVPRLRCACGNPLRPPTATPGTPNPRSLPWPDYRPGRVVAVTPAPRALTRFTLVDVVTRAWIERSPGPDVSRDRALPAPAWSATSPAPDPQAGAVAVRSGAAGTGCCRGRR</sequence>
<evidence type="ECO:0000256" key="1">
    <source>
        <dbReference type="SAM" id="MobiDB-lite"/>
    </source>
</evidence>
<dbReference type="PROSITE" id="PS51257">
    <property type="entry name" value="PROKAR_LIPOPROTEIN"/>
    <property type="match status" value="1"/>
</dbReference>